<dbReference type="AlphaFoldDB" id="A0A258HHE2"/>
<dbReference type="Proteomes" id="UP000216147">
    <property type="component" value="Unassembled WGS sequence"/>
</dbReference>
<evidence type="ECO:0000313" key="2">
    <source>
        <dbReference type="EMBL" id="OYX56189.1"/>
    </source>
</evidence>
<name>A0A258HHE2_9CAUL</name>
<reference evidence="2 3" key="1">
    <citation type="submission" date="2017-03" db="EMBL/GenBank/DDBJ databases">
        <title>Lifting the veil on microbial sulfur biogeochemistry in mining wastewaters.</title>
        <authorList>
            <person name="Kantor R.S."/>
            <person name="Colenbrander Nelson T."/>
            <person name="Marshall S."/>
            <person name="Bennett D."/>
            <person name="Apte S."/>
            <person name="Camacho D."/>
            <person name="Thomas B.C."/>
            <person name="Warren L.A."/>
            <person name="Banfield J.F."/>
        </authorList>
    </citation>
    <scope>NUCLEOTIDE SEQUENCE [LARGE SCALE GENOMIC DNA]</scope>
    <source>
        <strain evidence="2">32-68-21</strain>
    </source>
</reference>
<proteinExistence type="predicted"/>
<sequence>MIRPILAATVLIRPSSPGPGRRPRVPDDGHRGLDLSGMDDGSTGGGDDFACVVTLNTGAALLE</sequence>
<accession>A0A258HHE2</accession>
<protein>
    <submittedName>
        <fullName evidence="2">Uncharacterized protein</fullName>
    </submittedName>
</protein>
<evidence type="ECO:0000313" key="3">
    <source>
        <dbReference type="Proteomes" id="UP000216147"/>
    </source>
</evidence>
<feature type="region of interest" description="Disordered" evidence="1">
    <location>
        <begin position="11"/>
        <end position="43"/>
    </location>
</feature>
<organism evidence="2 3">
    <name type="scientific">Brevundimonas subvibrioides</name>
    <dbReference type="NCBI Taxonomy" id="74313"/>
    <lineage>
        <taxon>Bacteria</taxon>
        <taxon>Pseudomonadati</taxon>
        <taxon>Pseudomonadota</taxon>
        <taxon>Alphaproteobacteria</taxon>
        <taxon>Caulobacterales</taxon>
        <taxon>Caulobacteraceae</taxon>
        <taxon>Brevundimonas</taxon>
    </lineage>
</organism>
<comment type="caution">
    <text evidence="2">The sequence shown here is derived from an EMBL/GenBank/DDBJ whole genome shotgun (WGS) entry which is preliminary data.</text>
</comment>
<gene>
    <name evidence="2" type="ORF">B7Y86_10780</name>
</gene>
<evidence type="ECO:0000256" key="1">
    <source>
        <dbReference type="SAM" id="MobiDB-lite"/>
    </source>
</evidence>
<dbReference type="EMBL" id="NCEQ01000009">
    <property type="protein sequence ID" value="OYX56189.1"/>
    <property type="molecule type" value="Genomic_DNA"/>
</dbReference>
<feature type="compositionally biased region" description="Basic and acidic residues" evidence="1">
    <location>
        <begin position="24"/>
        <end position="33"/>
    </location>
</feature>